<dbReference type="Proteomes" id="UP000184440">
    <property type="component" value="Unassembled WGS sequence"/>
</dbReference>
<protein>
    <submittedName>
        <fullName evidence="1">Uncharacterized protein</fullName>
    </submittedName>
</protein>
<dbReference type="AlphaFoldDB" id="A0A1M7KYZ6"/>
<organism evidence="1 2">
    <name type="scientific">Cryptosporangium aurantiacum</name>
    <dbReference type="NCBI Taxonomy" id="134849"/>
    <lineage>
        <taxon>Bacteria</taxon>
        <taxon>Bacillati</taxon>
        <taxon>Actinomycetota</taxon>
        <taxon>Actinomycetes</taxon>
        <taxon>Cryptosporangiales</taxon>
        <taxon>Cryptosporangiaceae</taxon>
        <taxon>Cryptosporangium</taxon>
    </lineage>
</organism>
<evidence type="ECO:0000313" key="2">
    <source>
        <dbReference type="Proteomes" id="UP000184440"/>
    </source>
</evidence>
<name>A0A1M7KYZ6_9ACTN</name>
<dbReference type="RefSeq" id="WP_073252365.1">
    <property type="nucleotide sequence ID" value="NZ_FRCS01000001.1"/>
</dbReference>
<sequence>MDEPANNSAWRDRFGDTWVRSDEAAKQRAETLGTLEEFRWWALCDGPAWDDQMRGSVGVASPWSSVEMHGPLEPGDSDLVQKVLDALNRELR</sequence>
<accession>A0A1M7KYZ6</accession>
<evidence type="ECO:0000313" key="1">
    <source>
        <dbReference type="EMBL" id="SHM70815.1"/>
    </source>
</evidence>
<keyword evidence="2" id="KW-1185">Reference proteome</keyword>
<dbReference type="STRING" id="134849.SAMN05443668_1011303"/>
<dbReference type="EMBL" id="FRCS01000001">
    <property type="protein sequence ID" value="SHM70815.1"/>
    <property type="molecule type" value="Genomic_DNA"/>
</dbReference>
<gene>
    <name evidence="1" type="ORF">SAMN05443668_1011303</name>
</gene>
<dbReference type="OrthoDB" id="5189807at2"/>
<reference evidence="1 2" key="1">
    <citation type="submission" date="2016-11" db="EMBL/GenBank/DDBJ databases">
        <authorList>
            <person name="Jaros S."/>
            <person name="Januszkiewicz K."/>
            <person name="Wedrychowicz H."/>
        </authorList>
    </citation>
    <scope>NUCLEOTIDE SEQUENCE [LARGE SCALE GENOMIC DNA]</scope>
    <source>
        <strain evidence="1 2">DSM 46144</strain>
    </source>
</reference>
<proteinExistence type="predicted"/>